<dbReference type="EMBL" id="LS483466">
    <property type="protein sequence ID" value="SQI20058.1"/>
    <property type="molecule type" value="Genomic_DNA"/>
</dbReference>
<dbReference type="Proteomes" id="UP000248731">
    <property type="component" value="Chromosome 1"/>
</dbReference>
<dbReference type="Pfam" id="PF14691">
    <property type="entry name" value="Fer4_20"/>
    <property type="match status" value="1"/>
</dbReference>
<proteinExistence type="predicted"/>
<organism evidence="2 3">
    <name type="scientific">Salmonella enterica subsp. arizonae</name>
    <dbReference type="NCBI Taxonomy" id="59203"/>
    <lineage>
        <taxon>Bacteria</taxon>
        <taxon>Pseudomonadati</taxon>
        <taxon>Pseudomonadota</taxon>
        <taxon>Gammaproteobacteria</taxon>
        <taxon>Enterobacterales</taxon>
        <taxon>Enterobacteriaceae</taxon>
        <taxon>Salmonella</taxon>
    </lineage>
</organism>
<evidence type="ECO:0000313" key="3">
    <source>
        <dbReference type="Proteomes" id="UP000248731"/>
    </source>
</evidence>
<dbReference type="InterPro" id="IPR009051">
    <property type="entry name" value="Helical_ferredxn"/>
</dbReference>
<dbReference type="EC" id="1.4.1.13" evidence="2"/>
<dbReference type="AlphaFoldDB" id="A0A2X4TCA8"/>
<dbReference type="Gene3D" id="1.10.1060.10">
    <property type="entry name" value="Alpha-helical ferredoxin"/>
    <property type="match status" value="1"/>
</dbReference>
<feature type="domain" description="4Fe-4S ferredoxin-type" evidence="1">
    <location>
        <begin position="38"/>
        <end position="69"/>
    </location>
</feature>
<sequence>MSQNVYQFIDLQRVDPPKKPLKIRKIEFVEIYEPFSEGQAKAQADRCLSCGNPYCEWKCPVHNYIPNWLKLANEGVFLRRLSYRTRLTPCRKCVAASARRTACAKAPVRCTMSSAR</sequence>
<dbReference type="GO" id="GO:0004355">
    <property type="term" value="F:glutamate synthase (NADPH) activity"/>
    <property type="evidence" value="ECO:0007669"/>
    <property type="project" value="UniProtKB-EC"/>
</dbReference>
<name>A0A2X4TCA8_SALER</name>
<protein>
    <submittedName>
        <fullName evidence="2">Glutamate synthase</fullName>
        <ecNumber evidence="2">1.4.1.13</ecNumber>
    </submittedName>
</protein>
<gene>
    <name evidence="2" type="primary">gltD_3</name>
    <name evidence="2" type="ORF">NCTC7307_00606</name>
</gene>
<dbReference type="PANTHER" id="PTHR42783:SF3">
    <property type="entry name" value="GLUTAMATE SYNTHASE [NADPH] SMALL CHAIN-RELATED"/>
    <property type="match status" value="1"/>
</dbReference>
<accession>A0A2X4TCA8</accession>
<reference evidence="2 3" key="1">
    <citation type="submission" date="2018-06" db="EMBL/GenBank/DDBJ databases">
        <authorList>
            <consortium name="Pathogen Informatics"/>
            <person name="Doyle S."/>
        </authorList>
    </citation>
    <scope>NUCLEOTIDE SEQUENCE [LARGE SCALE GENOMIC DNA]</scope>
    <source>
        <strain evidence="2 3">NCTC7307</strain>
    </source>
</reference>
<dbReference type="InterPro" id="IPR017896">
    <property type="entry name" value="4Fe4S_Fe-S-bd"/>
</dbReference>
<dbReference type="SUPFAM" id="SSF46548">
    <property type="entry name" value="alpha-helical ferredoxin"/>
    <property type="match status" value="1"/>
</dbReference>
<keyword evidence="2" id="KW-0560">Oxidoreductase</keyword>
<dbReference type="PROSITE" id="PS51379">
    <property type="entry name" value="4FE4S_FER_2"/>
    <property type="match status" value="1"/>
</dbReference>
<evidence type="ECO:0000259" key="1">
    <source>
        <dbReference type="PROSITE" id="PS51379"/>
    </source>
</evidence>
<keyword evidence="3" id="KW-1185">Reference proteome</keyword>
<dbReference type="GO" id="GO:0051536">
    <property type="term" value="F:iron-sulfur cluster binding"/>
    <property type="evidence" value="ECO:0007669"/>
    <property type="project" value="InterPro"/>
</dbReference>
<evidence type="ECO:0000313" key="2">
    <source>
        <dbReference type="EMBL" id="SQI20058.1"/>
    </source>
</evidence>
<dbReference type="InterPro" id="IPR028261">
    <property type="entry name" value="DPD_II"/>
</dbReference>
<dbReference type="PANTHER" id="PTHR42783">
    <property type="entry name" value="GLUTAMATE SYNTHASE [NADPH] SMALL CHAIN"/>
    <property type="match status" value="1"/>
</dbReference>